<dbReference type="InterPro" id="IPR028202">
    <property type="entry name" value="Reductase_C"/>
</dbReference>
<evidence type="ECO:0000256" key="1">
    <source>
        <dbReference type="ARBA" id="ARBA00001974"/>
    </source>
</evidence>
<proteinExistence type="predicted"/>
<keyword evidence="2" id="KW-0285">Flavoprotein</keyword>
<dbReference type="Pfam" id="PF07992">
    <property type="entry name" value="Pyr_redox_2"/>
    <property type="match status" value="1"/>
</dbReference>
<keyword evidence="8" id="KW-1185">Reference proteome</keyword>
<dbReference type="InterPro" id="IPR023753">
    <property type="entry name" value="FAD/NAD-binding_dom"/>
</dbReference>
<dbReference type="Pfam" id="PF14759">
    <property type="entry name" value="Reductase_C"/>
    <property type="match status" value="1"/>
</dbReference>
<dbReference type="Gene3D" id="3.30.390.30">
    <property type="match status" value="1"/>
</dbReference>
<protein>
    <submittedName>
        <fullName evidence="7">FAD-dependent oxidoreductase</fullName>
    </submittedName>
</protein>
<dbReference type="PANTHER" id="PTHR43557:SF2">
    <property type="entry name" value="RIESKE DOMAIN-CONTAINING PROTEIN-RELATED"/>
    <property type="match status" value="1"/>
</dbReference>
<reference evidence="7 8" key="1">
    <citation type="submission" date="2020-03" db="EMBL/GenBank/DDBJ databases">
        <title>WGS of actinomycetes isolated from Thailand.</title>
        <authorList>
            <person name="Thawai C."/>
        </authorList>
    </citation>
    <scope>NUCLEOTIDE SEQUENCE [LARGE SCALE GENOMIC DNA]</scope>
    <source>
        <strain evidence="7 8">PLAI 1-29</strain>
    </source>
</reference>
<dbReference type="InterPro" id="IPR050446">
    <property type="entry name" value="FAD-oxidoreductase/Apoptosis"/>
</dbReference>
<comment type="caution">
    <text evidence="7">The sequence shown here is derived from an EMBL/GenBank/DDBJ whole genome shotgun (WGS) entry which is preliminary data.</text>
</comment>
<dbReference type="InterPro" id="IPR036188">
    <property type="entry name" value="FAD/NAD-bd_sf"/>
</dbReference>
<dbReference type="PRINTS" id="PR00368">
    <property type="entry name" value="FADPNR"/>
</dbReference>
<keyword evidence="3" id="KW-0274">FAD</keyword>
<dbReference type="InterPro" id="IPR016156">
    <property type="entry name" value="FAD/NAD-linked_Rdtase_dimer_sf"/>
</dbReference>
<feature type="domain" description="FAD/NAD(P)-binding" evidence="5">
    <location>
        <begin position="8"/>
        <end position="312"/>
    </location>
</feature>
<dbReference type="Gene3D" id="3.50.50.60">
    <property type="entry name" value="FAD/NAD(P)-binding domain"/>
    <property type="match status" value="2"/>
</dbReference>
<dbReference type="PANTHER" id="PTHR43557">
    <property type="entry name" value="APOPTOSIS-INDUCING FACTOR 1"/>
    <property type="match status" value="1"/>
</dbReference>
<feature type="domain" description="Reductase C-terminal" evidence="6">
    <location>
        <begin position="334"/>
        <end position="400"/>
    </location>
</feature>
<gene>
    <name evidence="7" type="ORF">HCK00_14140</name>
</gene>
<evidence type="ECO:0000259" key="5">
    <source>
        <dbReference type="Pfam" id="PF07992"/>
    </source>
</evidence>
<accession>A0ABX1BV84</accession>
<dbReference type="SUPFAM" id="SSF51905">
    <property type="entry name" value="FAD/NAD(P)-binding domain"/>
    <property type="match status" value="1"/>
</dbReference>
<dbReference type="PRINTS" id="PR00411">
    <property type="entry name" value="PNDRDTASEI"/>
</dbReference>
<dbReference type="EMBL" id="JAATEN010000009">
    <property type="protein sequence ID" value="NJQ01636.1"/>
    <property type="molecule type" value="Genomic_DNA"/>
</dbReference>
<organism evidence="7 8">
    <name type="scientific">Streptomyces zingiberis</name>
    <dbReference type="NCBI Taxonomy" id="2053010"/>
    <lineage>
        <taxon>Bacteria</taxon>
        <taxon>Bacillati</taxon>
        <taxon>Actinomycetota</taxon>
        <taxon>Actinomycetes</taxon>
        <taxon>Kitasatosporales</taxon>
        <taxon>Streptomycetaceae</taxon>
        <taxon>Streptomyces</taxon>
    </lineage>
</organism>
<evidence type="ECO:0000256" key="4">
    <source>
        <dbReference type="ARBA" id="ARBA00023002"/>
    </source>
</evidence>
<evidence type="ECO:0000313" key="7">
    <source>
        <dbReference type="EMBL" id="NJQ01636.1"/>
    </source>
</evidence>
<evidence type="ECO:0000313" key="8">
    <source>
        <dbReference type="Proteomes" id="UP000695264"/>
    </source>
</evidence>
<keyword evidence="4" id="KW-0560">Oxidoreductase</keyword>
<sequence length="410" mass="41300">MARQALREIVVVGASLAGLRAAGALRAGGYTGSLTIVGAERHPPYDRPPLSKQVLTAPAGPPATALPLPGGLDARRLLGRPAVRLDPAARTVTLMDGTRLGYDGLVLATGAAARGAPAGLGRPPRGVRTLRGLDDALALRAELVPGRRLVIAGAGFLGGEVAAAARSRGLEVTLVEAGARPLERAAGTVAGDYVADLHREAGIALRTRTTVTGFRAGADGRVTGVELSTGERLPADVVLLALGSVPAAGWLAGSGVATGGGVHCDASLRALRPDGSAVPGVVAAGDVARAPQPLADGARLALGHWTNAVEQGAAAAATLLATGAPPPFTAVPSFWSDLHGARIRSVGLPSAADETRVVEHDRAGGRLEIAYHRQGRLVGALTVGRTARLAAYRAELEASGTTAREPAPAA</sequence>
<dbReference type="Proteomes" id="UP000695264">
    <property type="component" value="Unassembled WGS sequence"/>
</dbReference>
<name>A0ABX1BV84_9ACTN</name>
<evidence type="ECO:0000256" key="2">
    <source>
        <dbReference type="ARBA" id="ARBA00022630"/>
    </source>
</evidence>
<comment type="cofactor">
    <cofactor evidence="1">
        <name>FAD</name>
        <dbReference type="ChEBI" id="CHEBI:57692"/>
    </cofactor>
</comment>
<dbReference type="RefSeq" id="WP_168102364.1">
    <property type="nucleotide sequence ID" value="NZ_JAATEN010000009.1"/>
</dbReference>
<evidence type="ECO:0000259" key="6">
    <source>
        <dbReference type="Pfam" id="PF14759"/>
    </source>
</evidence>
<evidence type="ECO:0000256" key="3">
    <source>
        <dbReference type="ARBA" id="ARBA00022827"/>
    </source>
</evidence>
<dbReference type="SUPFAM" id="SSF55424">
    <property type="entry name" value="FAD/NAD-linked reductases, dimerisation (C-terminal) domain"/>
    <property type="match status" value="1"/>
</dbReference>